<dbReference type="PANTHER" id="PTHR21340">
    <property type="entry name" value="DIADENOSINE 5,5-P1,P4-TETRAPHOSPHATE PYROPHOSPHOHYDROLASE MUTT"/>
    <property type="match status" value="1"/>
</dbReference>
<keyword evidence="4 6" id="KW-0378">Hydrolase</keyword>
<dbReference type="PANTHER" id="PTHR21340:SF0">
    <property type="entry name" value="BIS(5'-NUCLEOSYL)-TETRAPHOSPHATASE [ASYMMETRICAL]"/>
    <property type="match status" value="1"/>
</dbReference>
<reference evidence="9" key="1">
    <citation type="submission" date="2017-09" db="EMBL/GenBank/DDBJ databases">
        <title>Depth-based differentiation of microbial function through sediment-hosted aquifers and enrichment of novel symbionts in the deep terrestrial subsurface.</title>
        <authorList>
            <person name="Probst A.J."/>
            <person name="Ladd B."/>
            <person name="Jarett J.K."/>
            <person name="Geller-Mcgrath D.E."/>
            <person name="Sieber C.M.K."/>
            <person name="Emerson J.B."/>
            <person name="Anantharaman K."/>
            <person name="Thomas B.C."/>
            <person name="Malmstrom R."/>
            <person name="Stieglmeier M."/>
            <person name="Klingl A."/>
            <person name="Woyke T."/>
            <person name="Ryan C.M."/>
            <person name="Banfield J.F."/>
        </authorList>
    </citation>
    <scope>NUCLEOTIDE SEQUENCE [LARGE SCALE GENOMIC DNA]</scope>
</reference>
<dbReference type="Pfam" id="PF00293">
    <property type="entry name" value="NUDIX"/>
    <property type="match status" value="1"/>
</dbReference>
<sequence length="162" mass="19052">MPVEKSAGAIIFRKEGGKTLFLLLHYPARAKRQTSSTSPRKEYWDLPKGHIEKGEGILETVKREIFEETGLKDINFTGEFKETIKYFFKWEGKNIMKFVTFYLVETKSKEVKISEEHVGFQWLSYDDAMSQLTFKNAKNILQKANDYLNQKEKSLYFKKKEC</sequence>
<evidence type="ECO:0000259" key="7">
    <source>
        <dbReference type="PROSITE" id="PS51462"/>
    </source>
</evidence>
<dbReference type="GO" id="GO:0006754">
    <property type="term" value="P:ATP biosynthetic process"/>
    <property type="evidence" value="ECO:0007669"/>
    <property type="project" value="TreeGrafter"/>
</dbReference>
<keyword evidence="3" id="KW-0547">Nucleotide-binding</keyword>
<dbReference type="InterPro" id="IPR003565">
    <property type="entry name" value="Tetra_PHTase"/>
</dbReference>
<evidence type="ECO:0000256" key="4">
    <source>
        <dbReference type="ARBA" id="ARBA00022801"/>
    </source>
</evidence>
<feature type="domain" description="Nudix hydrolase" evidence="7">
    <location>
        <begin position="2"/>
        <end position="145"/>
    </location>
</feature>
<evidence type="ECO:0000256" key="2">
    <source>
        <dbReference type="ARBA" id="ARBA00018911"/>
    </source>
</evidence>
<name>A0A2M7D753_9BACT</name>
<dbReference type="InterPro" id="IPR051325">
    <property type="entry name" value="Nudix_hydrolase_domain"/>
</dbReference>
<dbReference type="InterPro" id="IPR000086">
    <property type="entry name" value="NUDIX_hydrolase_dom"/>
</dbReference>
<dbReference type="PROSITE" id="PS00893">
    <property type="entry name" value="NUDIX_BOX"/>
    <property type="match status" value="1"/>
</dbReference>
<evidence type="ECO:0000256" key="6">
    <source>
        <dbReference type="RuleBase" id="RU003476"/>
    </source>
</evidence>
<evidence type="ECO:0000313" key="9">
    <source>
        <dbReference type="Proteomes" id="UP000230304"/>
    </source>
</evidence>
<organism evidence="8 9">
    <name type="scientific">Candidatus Nealsonbacteria bacterium CG02_land_8_20_14_3_00_40_11</name>
    <dbReference type="NCBI Taxonomy" id="1974700"/>
    <lineage>
        <taxon>Bacteria</taxon>
        <taxon>Candidatus Nealsoniibacteriota</taxon>
    </lineage>
</organism>
<protein>
    <recommendedName>
        <fullName evidence="2">Bis(5'-nucleosyl)-tetraphosphatase [asymmetrical]</fullName>
    </recommendedName>
    <alternativeName>
        <fullName evidence="5">Diadenosine 5',5'''-P1,P4-tetraphosphate asymmetrical hydrolase</fullName>
    </alternativeName>
</protein>
<proteinExistence type="inferred from homology"/>
<dbReference type="GO" id="GO:0006167">
    <property type="term" value="P:AMP biosynthetic process"/>
    <property type="evidence" value="ECO:0007669"/>
    <property type="project" value="TreeGrafter"/>
</dbReference>
<dbReference type="InterPro" id="IPR020476">
    <property type="entry name" value="Nudix_hydrolase"/>
</dbReference>
<dbReference type="PRINTS" id="PR00502">
    <property type="entry name" value="NUDIXFAMILY"/>
</dbReference>
<evidence type="ECO:0000313" key="8">
    <source>
        <dbReference type="EMBL" id="PIV41731.1"/>
    </source>
</evidence>
<dbReference type="GO" id="GO:0004081">
    <property type="term" value="F:bis(5'-nucleosyl)-tetraphosphatase (asymmetrical) activity"/>
    <property type="evidence" value="ECO:0007669"/>
    <property type="project" value="TreeGrafter"/>
</dbReference>
<dbReference type="Gene3D" id="3.90.79.10">
    <property type="entry name" value="Nucleoside Triphosphate Pyrophosphohydrolase"/>
    <property type="match status" value="1"/>
</dbReference>
<dbReference type="CDD" id="cd03428">
    <property type="entry name" value="NUDIX_Ap4A_Nudt2"/>
    <property type="match status" value="1"/>
</dbReference>
<accession>A0A2M7D753</accession>
<dbReference type="GO" id="GO:0000166">
    <property type="term" value="F:nucleotide binding"/>
    <property type="evidence" value="ECO:0007669"/>
    <property type="project" value="UniProtKB-KW"/>
</dbReference>
<dbReference type="EMBL" id="PEUA01000069">
    <property type="protein sequence ID" value="PIV41731.1"/>
    <property type="molecule type" value="Genomic_DNA"/>
</dbReference>
<dbReference type="InterPro" id="IPR015797">
    <property type="entry name" value="NUDIX_hydrolase-like_dom_sf"/>
</dbReference>
<comment type="caution">
    <text evidence="8">The sequence shown here is derived from an EMBL/GenBank/DDBJ whole genome shotgun (WGS) entry which is preliminary data.</text>
</comment>
<gene>
    <name evidence="8" type="ORF">COS26_03165</name>
</gene>
<evidence type="ECO:0000256" key="1">
    <source>
        <dbReference type="ARBA" id="ARBA00005582"/>
    </source>
</evidence>
<dbReference type="InterPro" id="IPR020084">
    <property type="entry name" value="NUDIX_hydrolase_CS"/>
</dbReference>
<dbReference type="AlphaFoldDB" id="A0A2M7D753"/>
<evidence type="ECO:0000256" key="3">
    <source>
        <dbReference type="ARBA" id="ARBA00022741"/>
    </source>
</evidence>
<evidence type="ECO:0000256" key="5">
    <source>
        <dbReference type="ARBA" id="ARBA00032644"/>
    </source>
</evidence>
<comment type="similarity">
    <text evidence="1 6">Belongs to the Nudix hydrolase family.</text>
</comment>
<dbReference type="SUPFAM" id="SSF55811">
    <property type="entry name" value="Nudix"/>
    <property type="match status" value="1"/>
</dbReference>
<dbReference type="PROSITE" id="PS51462">
    <property type="entry name" value="NUDIX"/>
    <property type="match status" value="1"/>
</dbReference>
<dbReference type="Proteomes" id="UP000230304">
    <property type="component" value="Unassembled WGS sequence"/>
</dbReference>